<dbReference type="OrthoDB" id="186344at2"/>
<keyword evidence="2" id="KW-1185">Reference proteome</keyword>
<dbReference type="RefSeq" id="WP_148809254.1">
    <property type="nucleotide sequence ID" value="NZ_CP042243.1"/>
</dbReference>
<organism evidence="1 2">
    <name type="scientific">Crassaminicella thermophila</name>
    <dbReference type="NCBI Taxonomy" id="2599308"/>
    <lineage>
        <taxon>Bacteria</taxon>
        <taxon>Bacillati</taxon>
        <taxon>Bacillota</taxon>
        <taxon>Clostridia</taxon>
        <taxon>Eubacteriales</taxon>
        <taxon>Clostridiaceae</taxon>
        <taxon>Crassaminicella</taxon>
    </lineage>
</organism>
<evidence type="ECO:0008006" key="3">
    <source>
        <dbReference type="Google" id="ProtNLM"/>
    </source>
</evidence>
<dbReference type="InterPro" id="IPR029044">
    <property type="entry name" value="Nucleotide-diphossugar_trans"/>
</dbReference>
<evidence type="ECO:0000313" key="2">
    <source>
        <dbReference type="Proteomes" id="UP000324646"/>
    </source>
</evidence>
<dbReference type="EMBL" id="CP042243">
    <property type="protein sequence ID" value="QEK12099.1"/>
    <property type="molecule type" value="Genomic_DNA"/>
</dbReference>
<protein>
    <recommendedName>
        <fullName evidence="3">Nucleotide-diphospho-sugar transferase</fullName>
    </recommendedName>
</protein>
<accession>A0A5C0SGL6</accession>
<dbReference type="Gene3D" id="3.90.550.10">
    <property type="entry name" value="Spore Coat Polysaccharide Biosynthesis Protein SpsA, Chain A"/>
    <property type="match status" value="1"/>
</dbReference>
<name>A0A5C0SGL6_CRATE</name>
<dbReference type="Proteomes" id="UP000324646">
    <property type="component" value="Chromosome"/>
</dbReference>
<evidence type="ECO:0000313" key="1">
    <source>
        <dbReference type="EMBL" id="QEK12099.1"/>
    </source>
</evidence>
<dbReference type="KEGG" id="crs:FQB35_06760"/>
<gene>
    <name evidence="1" type="ORF">FQB35_06760</name>
</gene>
<dbReference type="AlphaFoldDB" id="A0A5C0SGL6"/>
<sequence length="305" mass="35928">MKNGFCIIMTKYRLYQGIALYYSLNTIMKNLEIFILCIDEETYEILSKLNLINTTLVSIEEIENEVLLKKKIERPLNAYCWTLKPVFLEYVINKFKNINRITYIDSDMYFFNDPNPIFEEGAKYSVLLSPHNYTRSLKHLESICGKYNSGFISFKKDIEGLNALKWWKERCIEWCYDKVEEGKFGDQKYLDNIQSIFNNTYDIKTPGVNIGFWNHGRYKTTIINGKVYINNVQLICYHFAGLRLLSKKEVAFIIGFKKEFIRDIYNPYINTLQNVISKVKAISNFNGYFIDKKQVQGAIIHRVNV</sequence>
<reference evidence="1 2" key="1">
    <citation type="submission" date="2019-07" db="EMBL/GenBank/DDBJ databases">
        <title>Complete genome of Crassaminicella thermophila SY095.</title>
        <authorList>
            <person name="Li X."/>
        </authorList>
    </citation>
    <scope>NUCLEOTIDE SEQUENCE [LARGE SCALE GENOMIC DNA]</scope>
    <source>
        <strain evidence="1 2">SY095</strain>
    </source>
</reference>
<proteinExistence type="predicted"/>
<dbReference type="SUPFAM" id="SSF53448">
    <property type="entry name" value="Nucleotide-diphospho-sugar transferases"/>
    <property type="match status" value="1"/>
</dbReference>